<dbReference type="Pfam" id="PF03988">
    <property type="entry name" value="DUF347"/>
    <property type="match status" value="4"/>
</dbReference>
<organism evidence="2 3">
    <name type="scientific">Gordonia sputi NBRC 100414</name>
    <dbReference type="NCBI Taxonomy" id="1089453"/>
    <lineage>
        <taxon>Bacteria</taxon>
        <taxon>Bacillati</taxon>
        <taxon>Actinomycetota</taxon>
        <taxon>Actinomycetes</taxon>
        <taxon>Mycobacteriales</taxon>
        <taxon>Gordoniaceae</taxon>
        <taxon>Gordonia</taxon>
    </lineage>
</organism>
<dbReference type="RefSeq" id="WP_005208700.1">
    <property type="nucleotide sequence ID" value="NZ_BAFC01000126.1"/>
</dbReference>
<comment type="caution">
    <text evidence="2">The sequence shown here is derived from an EMBL/GenBank/DDBJ whole genome shotgun (WGS) entry which is preliminary data.</text>
</comment>
<proteinExistence type="predicted"/>
<sequence>MKPDTRSATKLLSKVPEVTLYFWIIKILATTVGETAADYLNVDLGFGLKATTLVTAALLAITLVAQFSVTRYIPALYWWTVLLISVTGTLITDNLTDNLGVPLTVSTVVFALALVAILSVWYATERTLSIHSIRTRRREAFYWATILVTFALGTAAGDLIAERWALGYLPSLVMFAGVIAAITFAHYVFHLNAIVAFWAAYIVTRPLGASLGDLLTQPSDVGGLGINNSLVNLVFLLIILILVGYLSLTRVDRIEQRVVDRPAVGAL</sequence>
<keyword evidence="3" id="KW-1185">Reference proteome</keyword>
<name>H5U6I7_9ACTN</name>
<feature type="transmembrane region" description="Helical" evidence="1">
    <location>
        <begin position="166"/>
        <end position="184"/>
    </location>
</feature>
<gene>
    <name evidence="2" type="ORF">GOSPT_128_00100</name>
</gene>
<reference evidence="2 3" key="1">
    <citation type="submission" date="2012-02" db="EMBL/GenBank/DDBJ databases">
        <title>Whole genome shotgun sequence of Gordonia sputi NBRC 100414.</title>
        <authorList>
            <person name="Yoshida I."/>
            <person name="Hosoyama A."/>
            <person name="Tsuchikane K."/>
            <person name="Katsumata H."/>
            <person name="Yamazaki S."/>
            <person name="Fujita N."/>
        </authorList>
    </citation>
    <scope>NUCLEOTIDE SEQUENCE [LARGE SCALE GENOMIC DNA]</scope>
    <source>
        <strain evidence="2 3">NBRC 100414</strain>
    </source>
</reference>
<dbReference type="eggNOG" id="COG4705">
    <property type="taxonomic scope" value="Bacteria"/>
</dbReference>
<evidence type="ECO:0008006" key="4">
    <source>
        <dbReference type="Google" id="ProtNLM"/>
    </source>
</evidence>
<dbReference type="EMBL" id="BAFC01000126">
    <property type="protein sequence ID" value="GAB41345.1"/>
    <property type="molecule type" value="Genomic_DNA"/>
</dbReference>
<feature type="transmembrane region" description="Helical" evidence="1">
    <location>
        <begin position="20"/>
        <end position="40"/>
    </location>
</feature>
<evidence type="ECO:0000313" key="2">
    <source>
        <dbReference type="EMBL" id="GAB41345.1"/>
    </source>
</evidence>
<feature type="transmembrane region" description="Helical" evidence="1">
    <location>
        <begin position="191"/>
        <end position="209"/>
    </location>
</feature>
<feature type="transmembrane region" description="Helical" evidence="1">
    <location>
        <begin position="103"/>
        <end position="124"/>
    </location>
</feature>
<keyword evidence="1" id="KW-1133">Transmembrane helix</keyword>
<feature type="transmembrane region" description="Helical" evidence="1">
    <location>
        <begin position="140"/>
        <end position="160"/>
    </location>
</feature>
<dbReference type="InterPro" id="IPR007136">
    <property type="entry name" value="DUF347"/>
</dbReference>
<dbReference type="Proteomes" id="UP000005845">
    <property type="component" value="Unassembled WGS sequence"/>
</dbReference>
<evidence type="ECO:0000313" key="3">
    <source>
        <dbReference type="Proteomes" id="UP000005845"/>
    </source>
</evidence>
<keyword evidence="1" id="KW-0812">Transmembrane</keyword>
<protein>
    <recommendedName>
        <fullName evidence="4">Membrane-anchored protein</fullName>
    </recommendedName>
</protein>
<accession>H5U6I7</accession>
<evidence type="ECO:0000256" key="1">
    <source>
        <dbReference type="SAM" id="Phobius"/>
    </source>
</evidence>
<keyword evidence="1" id="KW-0472">Membrane</keyword>
<dbReference type="AlphaFoldDB" id="H5U6I7"/>
<feature type="transmembrane region" description="Helical" evidence="1">
    <location>
        <begin position="72"/>
        <end position="91"/>
    </location>
</feature>
<feature type="transmembrane region" description="Helical" evidence="1">
    <location>
        <begin position="229"/>
        <end position="248"/>
    </location>
</feature>
<feature type="transmembrane region" description="Helical" evidence="1">
    <location>
        <begin position="46"/>
        <end position="65"/>
    </location>
</feature>